<evidence type="ECO:0000313" key="4">
    <source>
        <dbReference type="Proteomes" id="UP001301769"/>
    </source>
</evidence>
<dbReference type="GO" id="GO:0016805">
    <property type="term" value="F:dipeptidase activity"/>
    <property type="evidence" value="ECO:0007669"/>
    <property type="project" value="TreeGrafter"/>
</dbReference>
<dbReference type="Proteomes" id="UP001301769">
    <property type="component" value="Unassembled WGS sequence"/>
</dbReference>
<evidence type="ECO:0000256" key="1">
    <source>
        <dbReference type="SAM" id="MobiDB-lite"/>
    </source>
</evidence>
<gene>
    <name evidence="3" type="ORF">QBC37DRAFT_487087</name>
</gene>
<reference evidence="3" key="1">
    <citation type="journal article" date="2023" name="Mol. Phylogenet. Evol.">
        <title>Genome-scale phylogeny and comparative genomics of the fungal order Sordariales.</title>
        <authorList>
            <person name="Hensen N."/>
            <person name="Bonometti L."/>
            <person name="Westerberg I."/>
            <person name="Brannstrom I.O."/>
            <person name="Guillou S."/>
            <person name="Cros-Aarteil S."/>
            <person name="Calhoun S."/>
            <person name="Haridas S."/>
            <person name="Kuo A."/>
            <person name="Mondo S."/>
            <person name="Pangilinan J."/>
            <person name="Riley R."/>
            <person name="LaButti K."/>
            <person name="Andreopoulos B."/>
            <person name="Lipzen A."/>
            <person name="Chen C."/>
            <person name="Yan M."/>
            <person name="Daum C."/>
            <person name="Ng V."/>
            <person name="Clum A."/>
            <person name="Steindorff A."/>
            <person name="Ohm R.A."/>
            <person name="Martin F."/>
            <person name="Silar P."/>
            <person name="Natvig D.O."/>
            <person name="Lalanne C."/>
            <person name="Gautier V."/>
            <person name="Ament-Velasquez S.L."/>
            <person name="Kruys A."/>
            <person name="Hutchinson M.I."/>
            <person name="Powell A.J."/>
            <person name="Barry K."/>
            <person name="Miller A.N."/>
            <person name="Grigoriev I.V."/>
            <person name="Debuchy R."/>
            <person name="Gladieux P."/>
            <person name="Hiltunen Thoren M."/>
            <person name="Johannesson H."/>
        </authorList>
    </citation>
    <scope>NUCLEOTIDE SEQUENCE</scope>
    <source>
        <strain evidence="3">PSN293</strain>
    </source>
</reference>
<dbReference type="CDD" id="cd05672">
    <property type="entry name" value="M20_ACY1L2-like"/>
    <property type="match status" value="1"/>
</dbReference>
<dbReference type="Pfam" id="PF07687">
    <property type="entry name" value="M20_dimer"/>
    <property type="match status" value="1"/>
</dbReference>
<dbReference type="Gene3D" id="3.30.70.360">
    <property type="match status" value="1"/>
</dbReference>
<organism evidence="3 4">
    <name type="scientific">Rhypophila decipiens</name>
    <dbReference type="NCBI Taxonomy" id="261697"/>
    <lineage>
        <taxon>Eukaryota</taxon>
        <taxon>Fungi</taxon>
        <taxon>Dikarya</taxon>
        <taxon>Ascomycota</taxon>
        <taxon>Pezizomycotina</taxon>
        <taxon>Sordariomycetes</taxon>
        <taxon>Sordariomycetidae</taxon>
        <taxon>Sordariales</taxon>
        <taxon>Naviculisporaceae</taxon>
        <taxon>Rhypophila</taxon>
    </lineage>
</organism>
<reference evidence="3" key="2">
    <citation type="submission" date="2023-05" db="EMBL/GenBank/DDBJ databases">
        <authorList>
            <consortium name="Lawrence Berkeley National Laboratory"/>
            <person name="Steindorff A."/>
            <person name="Hensen N."/>
            <person name="Bonometti L."/>
            <person name="Westerberg I."/>
            <person name="Brannstrom I.O."/>
            <person name="Guillou S."/>
            <person name="Cros-Aarteil S."/>
            <person name="Calhoun S."/>
            <person name="Haridas S."/>
            <person name="Kuo A."/>
            <person name="Mondo S."/>
            <person name="Pangilinan J."/>
            <person name="Riley R."/>
            <person name="Labutti K."/>
            <person name="Andreopoulos B."/>
            <person name="Lipzen A."/>
            <person name="Chen C."/>
            <person name="Yanf M."/>
            <person name="Daum C."/>
            <person name="Ng V."/>
            <person name="Clum A."/>
            <person name="Ohm R."/>
            <person name="Martin F."/>
            <person name="Silar P."/>
            <person name="Natvig D."/>
            <person name="Lalanne C."/>
            <person name="Gautier V."/>
            <person name="Ament-Velasquez S.L."/>
            <person name="Kruys A."/>
            <person name="Hutchinson M.I."/>
            <person name="Powell A.J."/>
            <person name="Barry K."/>
            <person name="Miller A.N."/>
            <person name="Grigoriev I.V."/>
            <person name="Debuchy R."/>
            <person name="Gladieux P."/>
            <person name="Thoren M.H."/>
            <person name="Johannesson H."/>
        </authorList>
    </citation>
    <scope>NUCLEOTIDE SEQUENCE</scope>
    <source>
        <strain evidence="3">PSN293</strain>
    </source>
</reference>
<dbReference type="SUPFAM" id="SSF53187">
    <property type="entry name" value="Zn-dependent exopeptidases"/>
    <property type="match status" value="1"/>
</dbReference>
<dbReference type="InterPro" id="IPR011650">
    <property type="entry name" value="Peptidase_M20_dimer"/>
</dbReference>
<feature type="domain" description="Peptidase M20 dimerisation" evidence="2">
    <location>
        <begin position="217"/>
        <end position="308"/>
    </location>
</feature>
<dbReference type="InterPro" id="IPR052030">
    <property type="entry name" value="Peptidase_M20/M20A_hydrolases"/>
</dbReference>
<comment type="caution">
    <text evidence="3">The sequence shown here is derived from an EMBL/GenBank/DDBJ whole genome shotgun (WGS) entry which is preliminary data.</text>
</comment>
<feature type="compositionally biased region" description="Basic and acidic residues" evidence="1">
    <location>
        <begin position="361"/>
        <end position="381"/>
    </location>
</feature>
<accession>A0AAN7B0D2</accession>
<keyword evidence="4" id="KW-1185">Reference proteome</keyword>
<feature type="region of interest" description="Disordered" evidence="1">
    <location>
        <begin position="353"/>
        <end position="392"/>
    </location>
</feature>
<evidence type="ECO:0000259" key="2">
    <source>
        <dbReference type="Pfam" id="PF07687"/>
    </source>
</evidence>
<name>A0AAN7B0D2_9PEZI</name>
<proteinExistence type="predicted"/>
<evidence type="ECO:0000313" key="3">
    <source>
        <dbReference type="EMBL" id="KAK4208056.1"/>
    </source>
</evidence>
<protein>
    <submittedName>
        <fullName evidence="3">Peptidase M20</fullName>
    </submittedName>
</protein>
<sequence>MASPESDYIFVDHEDCLPSKRDADPDLAHLPEISDFIDNQVAEALWPVNKAIHDNPELGYHEVIAHDALTSFIESRSGWNVTRHAYGIKTAWTAVYDSGRPGPVVSFNAEMDALPIIGHACGHNLIASASVAAALATAHIFSLSPSPLSNKIPGGAVLLIGTPAEEGGGGKIRLLKQGAYSSPPLNHPHLSPPSISLISHPGSIPATALVHTTAYSRFRVEYFGKEAHAAAEPWKGINALDALIIAYNSVSVLRQQTMPGDVIQGCITNGGARPNIIYAYAAGVFVIRARTRERLEELRKKVEACFEAGEMASGCEMALTRLGEYADHVPNRRLGGRYTAYWNRLVESDFADDGTKASQANEKEKWRPDKIPEDQDVDEMRGMSGASSDQGDVSYALPSLMPGFEIPTGEEGDVGPHNPGFARAAGTKEAYECALRVGKALAGTAIDVLVRKNLLRDVEREFGNGPGKED</sequence>
<dbReference type="AlphaFoldDB" id="A0AAN7B0D2"/>
<dbReference type="InterPro" id="IPR036264">
    <property type="entry name" value="Bact_exopeptidase_dim_dom"/>
</dbReference>
<dbReference type="PANTHER" id="PTHR30575">
    <property type="entry name" value="PEPTIDASE M20"/>
    <property type="match status" value="1"/>
</dbReference>
<dbReference type="EMBL" id="MU858260">
    <property type="protein sequence ID" value="KAK4208056.1"/>
    <property type="molecule type" value="Genomic_DNA"/>
</dbReference>
<dbReference type="PANTHER" id="PTHR30575:SF4">
    <property type="entry name" value="PEPTIDASE M20 DOMAIN-CONTAINING PROTEIN 2"/>
    <property type="match status" value="1"/>
</dbReference>
<dbReference type="FunFam" id="3.30.70.360:FF:000004">
    <property type="entry name" value="Peptidase M20 domain-containing protein 2"/>
    <property type="match status" value="1"/>
</dbReference>
<dbReference type="SUPFAM" id="SSF55031">
    <property type="entry name" value="Bacterial exopeptidase dimerisation domain"/>
    <property type="match status" value="1"/>
</dbReference>
<dbReference type="Gene3D" id="3.40.630.10">
    <property type="entry name" value="Zn peptidases"/>
    <property type="match status" value="1"/>
</dbReference>